<name>A0ABR2H834_9EUKA</name>
<evidence type="ECO:0000259" key="2">
    <source>
        <dbReference type="Pfam" id="PF03407"/>
    </source>
</evidence>
<keyword evidence="4" id="KW-1185">Reference proteome</keyword>
<feature type="domain" description="Nucleotide-diphospho-sugar transferase" evidence="2">
    <location>
        <begin position="12"/>
        <end position="66"/>
    </location>
</feature>
<evidence type="ECO:0000313" key="4">
    <source>
        <dbReference type="Proteomes" id="UP001470230"/>
    </source>
</evidence>
<comment type="caution">
    <text evidence="3">The sequence shown here is derived from an EMBL/GenBank/DDBJ whole genome shotgun (WGS) entry which is preliminary data.</text>
</comment>
<keyword evidence="1" id="KW-0812">Transmembrane</keyword>
<evidence type="ECO:0000313" key="3">
    <source>
        <dbReference type="EMBL" id="KAK8842379.1"/>
    </source>
</evidence>
<feature type="transmembrane region" description="Helical" evidence="1">
    <location>
        <begin position="20"/>
        <end position="39"/>
    </location>
</feature>
<dbReference type="EMBL" id="JAPFFF010000038">
    <property type="protein sequence ID" value="KAK8842379.1"/>
    <property type="molecule type" value="Genomic_DNA"/>
</dbReference>
<gene>
    <name evidence="3" type="ORF">M9Y10_025960</name>
</gene>
<evidence type="ECO:0000256" key="1">
    <source>
        <dbReference type="SAM" id="Phobius"/>
    </source>
</evidence>
<dbReference type="Pfam" id="PF03407">
    <property type="entry name" value="Nucleotid_trans"/>
    <property type="match status" value="1"/>
</dbReference>
<proteinExistence type="predicted"/>
<dbReference type="Proteomes" id="UP001470230">
    <property type="component" value="Unassembled WGS sequence"/>
</dbReference>
<dbReference type="InterPro" id="IPR005069">
    <property type="entry name" value="Nucl-diP-sugar_transferase"/>
</dbReference>
<accession>A0ABR2H834</accession>
<organism evidence="3 4">
    <name type="scientific">Tritrichomonas musculus</name>
    <dbReference type="NCBI Taxonomy" id="1915356"/>
    <lineage>
        <taxon>Eukaryota</taxon>
        <taxon>Metamonada</taxon>
        <taxon>Parabasalia</taxon>
        <taxon>Tritrichomonadida</taxon>
        <taxon>Tritrichomonadidae</taxon>
        <taxon>Tritrichomonas</taxon>
    </lineage>
</organism>
<sequence>MIVETSTIDKEYNMKNYFSFTFNIGLMLVKSTAATIRFFQRWIHESYHNKIWDQMAFNNILKRNCQLIEISQSNQNLVFNNLLITKEYEFCGFDKIDFCK</sequence>
<protein>
    <recommendedName>
        <fullName evidence="2">Nucleotide-diphospho-sugar transferase domain-containing protein</fullName>
    </recommendedName>
</protein>
<reference evidence="3 4" key="1">
    <citation type="submission" date="2024-04" db="EMBL/GenBank/DDBJ databases">
        <title>Tritrichomonas musculus Genome.</title>
        <authorList>
            <person name="Alves-Ferreira E."/>
            <person name="Grigg M."/>
            <person name="Lorenzi H."/>
            <person name="Galac M."/>
        </authorList>
    </citation>
    <scope>NUCLEOTIDE SEQUENCE [LARGE SCALE GENOMIC DNA]</scope>
    <source>
        <strain evidence="3 4">EAF2021</strain>
    </source>
</reference>
<keyword evidence="1" id="KW-1133">Transmembrane helix</keyword>
<keyword evidence="1" id="KW-0472">Membrane</keyword>